<name>A0A380VAQ1_9PAST</name>
<dbReference type="Proteomes" id="UP000254507">
    <property type="component" value="Unassembled WGS sequence"/>
</dbReference>
<keyword evidence="1" id="KW-0472">Membrane</keyword>
<dbReference type="RefSeq" id="WP_115609996.1">
    <property type="nucleotide sequence ID" value="NZ_JBMHIA010000002.1"/>
</dbReference>
<evidence type="ECO:0000313" key="2">
    <source>
        <dbReference type="EMBL" id="SUU35142.1"/>
    </source>
</evidence>
<keyword evidence="1" id="KW-0812">Transmembrane</keyword>
<dbReference type="EMBL" id="UFSB01000001">
    <property type="protein sequence ID" value="SUU35142.1"/>
    <property type="molecule type" value="Genomic_DNA"/>
</dbReference>
<dbReference type="AlphaFoldDB" id="A0A380VAQ1"/>
<sequence length="132" mass="15721">MTFWQKTFGGLNLPYYIRHFLFGLIFFIFFVVTLVNNQYTSIEKNIVNIILFSILQLLYPYSRFVYESIIGYIMGENVFFFPAFIMLLAKFITMVICWIFSFAIAPIGLVYLYYFYSRQEKKEKEATPPKAD</sequence>
<organism evidence="2 3">
    <name type="scientific">Actinobacillus seminis</name>
    <dbReference type="NCBI Taxonomy" id="722"/>
    <lineage>
        <taxon>Bacteria</taxon>
        <taxon>Pseudomonadati</taxon>
        <taxon>Pseudomonadota</taxon>
        <taxon>Gammaproteobacteria</taxon>
        <taxon>Pasteurellales</taxon>
        <taxon>Pasteurellaceae</taxon>
        <taxon>Actinobacillus</taxon>
    </lineage>
</organism>
<gene>
    <name evidence="2" type="ORF">NCTC10851_00746</name>
</gene>
<keyword evidence="1" id="KW-1133">Transmembrane helix</keyword>
<evidence type="ECO:0000256" key="1">
    <source>
        <dbReference type="SAM" id="Phobius"/>
    </source>
</evidence>
<accession>A0A380VAQ1</accession>
<feature type="transmembrane region" description="Helical" evidence="1">
    <location>
        <begin position="46"/>
        <end position="63"/>
    </location>
</feature>
<evidence type="ECO:0000313" key="3">
    <source>
        <dbReference type="Proteomes" id="UP000254507"/>
    </source>
</evidence>
<dbReference type="OrthoDB" id="8779206at2"/>
<feature type="transmembrane region" description="Helical" evidence="1">
    <location>
        <begin position="95"/>
        <end position="116"/>
    </location>
</feature>
<protein>
    <submittedName>
        <fullName evidence="2">Uncharacterized protein</fullName>
    </submittedName>
</protein>
<reference evidence="2 3" key="1">
    <citation type="submission" date="2018-06" db="EMBL/GenBank/DDBJ databases">
        <authorList>
            <consortium name="Pathogen Informatics"/>
            <person name="Doyle S."/>
        </authorList>
    </citation>
    <scope>NUCLEOTIDE SEQUENCE [LARGE SCALE GENOMIC DNA]</scope>
    <source>
        <strain evidence="2 3">NCTC10851</strain>
    </source>
</reference>
<proteinExistence type="predicted"/>
<feature type="transmembrane region" description="Helical" evidence="1">
    <location>
        <begin position="15"/>
        <end position="34"/>
    </location>
</feature>